<dbReference type="AlphaFoldDB" id="A0A9W8GRU4"/>
<reference evidence="1" key="1">
    <citation type="submission" date="2022-07" db="EMBL/GenBank/DDBJ databases">
        <title>Phylogenomic reconstructions and comparative analyses of Kickxellomycotina fungi.</title>
        <authorList>
            <person name="Reynolds N.K."/>
            <person name="Stajich J.E."/>
            <person name="Barry K."/>
            <person name="Grigoriev I.V."/>
            <person name="Crous P."/>
            <person name="Smith M.E."/>
        </authorList>
    </citation>
    <scope>NUCLEOTIDE SEQUENCE</scope>
    <source>
        <strain evidence="1">BCRC 34297</strain>
    </source>
</reference>
<dbReference type="EMBL" id="JANBUH010000381">
    <property type="protein sequence ID" value="KAJ2751591.1"/>
    <property type="molecule type" value="Genomic_DNA"/>
</dbReference>
<evidence type="ECO:0000313" key="2">
    <source>
        <dbReference type="Proteomes" id="UP001140011"/>
    </source>
</evidence>
<proteinExistence type="predicted"/>
<gene>
    <name evidence="1" type="ORF">GGI19_004384</name>
</gene>
<keyword evidence="2" id="KW-1185">Reference proteome</keyword>
<accession>A0A9W8GRU4</accession>
<name>A0A9W8GRU4_9FUNG</name>
<evidence type="ECO:0000313" key="1">
    <source>
        <dbReference type="EMBL" id="KAJ2751591.1"/>
    </source>
</evidence>
<comment type="caution">
    <text evidence="1">The sequence shown here is derived from an EMBL/GenBank/DDBJ whole genome shotgun (WGS) entry which is preliminary data.</text>
</comment>
<sequence>MREPSPLQVLPLHIVELILDYVAGSSRLQFDDVYKGTEEYAGLLMPLLTACPSFASPAYSRMFRVYELKLVKISNYDWSSRPLLQISLGDTVVPAYLHVKELHISVRVLDIYRGATLKGLSCEPYIDRTFPKVRSIRFSLHLPSSFEQQAFIATSSPDTESNIGAFVERVKQMAPLVDRVYISPERSYSSGPDFIVYQLSNLVAQLSQHALDISYGFHYQPVIFDHQLSGLRSLVYKCRGTADGDEHVMQLARHNASTLRFLDICVTAMADIAGVIQNTDGSYAEYYYLQTLKLRDWQDSDEMPRRPVFPGAVPFPNLRRLEIRFANPFGDDTVFRGNAATLESLSLSLNPGTVRILREHKIFTPVSHPRLHYVSIEKRSRSGPNIFETDIEYMRLVLSIGPNAPVRTILDSLEGSTFQSILPVFGEYTCIQVLNLEDMHLNLWEAIALVKALPLLSDLHATFSVLGPRPDGVSELELPAYIIANYAPTGKRFRCWRIGVETYEYHVFFEAVHCVLLLALVCPNLDYAVVELGYREVFMAYMNETIATDAFRPHASRLRRLLFGGPENKIPSTDVAQAEREELRASRGGW</sequence>
<organism evidence="1 2">
    <name type="scientific">Coemansia pectinata</name>
    <dbReference type="NCBI Taxonomy" id="1052879"/>
    <lineage>
        <taxon>Eukaryota</taxon>
        <taxon>Fungi</taxon>
        <taxon>Fungi incertae sedis</taxon>
        <taxon>Zoopagomycota</taxon>
        <taxon>Kickxellomycotina</taxon>
        <taxon>Kickxellomycetes</taxon>
        <taxon>Kickxellales</taxon>
        <taxon>Kickxellaceae</taxon>
        <taxon>Coemansia</taxon>
    </lineage>
</organism>
<dbReference type="OrthoDB" id="5526029at2759"/>
<dbReference type="Proteomes" id="UP001140011">
    <property type="component" value="Unassembled WGS sequence"/>
</dbReference>
<dbReference type="SUPFAM" id="SSF52047">
    <property type="entry name" value="RNI-like"/>
    <property type="match status" value="1"/>
</dbReference>
<protein>
    <submittedName>
        <fullName evidence="1">Uncharacterized protein</fullName>
    </submittedName>
</protein>